<reference evidence="1 2" key="1">
    <citation type="submission" date="2020-03" db="EMBL/GenBank/DDBJ databases">
        <title>Complete genome sequence of Monaibacterium sp. ALG8 with diverse plasmids.</title>
        <authorList>
            <person name="Sun C."/>
        </authorList>
    </citation>
    <scope>NUCLEOTIDE SEQUENCE [LARGE SCALE GENOMIC DNA]</scope>
    <source>
        <strain evidence="1 2">ALG8</strain>
    </source>
</reference>
<evidence type="ECO:0000313" key="2">
    <source>
        <dbReference type="Proteomes" id="UP000500791"/>
    </source>
</evidence>
<dbReference type="EMBL" id="CP049811">
    <property type="protein sequence ID" value="QIK41517.1"/>
    <property type="molecule type" value="Genomic_DNA"/>
</dbReference>
<protein>
    <submittedName>
        <fullName evidence="1">Uncharacterized protein</fullName>
    </submittedName>
</protein>
<evidence type="ECO:0000313" key="1">
    <source>
        <dbReference type="EMBL" id="QIK41517.1"/>
    </source>
</evidence>
<dbReference type="RefSeq" id="WP_166192460.1">
    <property type="nucleotide sequence ID" value="NZ_CP049811.1"/>
</dbReference>
<keyword evidence="2" id="KW-1185">Reference proteome</keyword>
<gene>
    <name evidence="1" type="ORF">G8E03_12535</name>
</gene>
<name>A0A6G7VNZ9_9RHOB</name>
<dbReference type="KEGG" id="mon:G8E03_12535"/>
<accession>A0A6G7VNZ9</accession>
<organism evidence="1 2">
    <name type="scientific">Pontivivens nitratireducens</name>
    <dbReference type="NCBI Taxonomy" id="2758038"/>
    <lineage>
        <taxon>Bacteria</taxon>
        <taxon>Pseudomonadati</taxon>
        <taxon>Pseudomonadota</taxon>
        <taxon>Alphaproteobacteria</taxon>
        <taxon>Rhodobacterales</taxon>
        <taxon>Paracoccaceae</taxon>
        <taxon>Pontivivens</taxon>
    </lineage>
</organism>
<dbReference type="AlphaFoldDB" id="A0A6G7VNZ9"/>
<dbReference type="Proteomes" id="UP000500791">
    <property type="component" value="Chromosome"/>
</dbReference>
<sequence length="219" mass="24786">MQVTNVAIVDDFLMQVEAEAAKEQIQNDRVPIDQLVFLTAQTQMWLFAVYELLRTWRQRVSDALKLHINGGLQLKIDHLRKRDGPADFGSQIRARQLEAVRDDPILVENLRSDQRRVHVIFGTIEALRVSIAKHEVAGVRNSIAHMPGYARLDLMTGSLNYELSMGPVIYDYVSRRGIADGIRAILDGDPPTVENIASYEEAMKAMRAGLPGFHFSREF</sequence>
<proteinExistence type="predicted"/>